<dbReference type="FunFam" id="1.25.40.10:FF:000090">
    <property type="entry name" value="Pentatricopeptide repeat-containing protein, chloroplastic"/>
    <property type="match status" value="1"/>
</dbReference>
<evidence type="ECO:0000313" key="4">
    <source>
        <dbReference type="Proteomes" id="UP000825729"/>
    </source>
</evidence>
<dbReference type="GO" id="GO:0009451">
    <property type="term" value="P:RNA modification"/>
    <property type="evidence" value="ECO:0007669"/>
    <property type="project" value="InterPro"/>
</dbReference>
<protein>
    <recommendedName>
        <fullName evidence="5">Pentatricopeptide repeat-containing protein</fullName>
    </recommendedName>
</protein>
<name>A0AAV7E5F2_ARIFI</name>
<dbReference type="InterPro" id="IPR011990">
    <property type="entry name" value="TPR-like_helical_dom_sf"/>
</dbReference>
<evidence type="ECO:0008006" key="5">
    <source>
        <dbReference type="Google" id="ProtNLM"/>
    </source>
</evidence>
<dbReference type="Pfam" id="PF13041">
    <property type="entry name" value="PPR_2"/>
    <property type="match status" value="2"/>
</dbReference>
<dbReference type="AlphaFoldDB" id="A0AAV7E5F2"/>
<dbReference type="NCBIfam" id="TIGR00756">
    <property type="entry name" value="PPR"/>
    <property type="match status" value="6"/>
</dbReference>
<dbReference type="Pfam" id="PF20431">
    <property type="entry name" value="E_motif"/>
    <property type="match status" value="1"/>
</dbReference>
<keyword evidence="4" id="KW-1185">Reference proteome</keyword>
<gene>
    <name evidence="3" type="ORF">H6P81_018462</name>
</gene>
<dbReference type="Gene3D" id="1.25.40.10">
    <property type="entry name" value="Tetratricopeptide repeat domain"/>
    <property type="match status" value="4"/>
</dbReference>
<dbReference type="PROSITE" id="PS51375">
    <property type="entry name" value="PPR"/>
    <property type="match status" value="5"/>
</dbReference>
<dbReference type="PANTHER" id="PTHR47926:SF465">
    <property type="entry name" value="PENTATRICOPEPTIDE REPEAT (PPR-LIKE) SUPERFAMILY PROTEIN"/>
    <property type="match status" value="1"/>
</dbReference>
<feature type="repeat" description="PPR" evidence="2">
    <location>
        <begin position="120"/>
        <end position="154"/>
    </location>
</feature>
<proteinExistence type="predicted"/>
<sequence length="584" mass="65541">MPSIPPPNRIRSESKRYHRICLVQAFYDFCARGKLSEAIDSLQLLARKGIRLDTRSLSSLLHTCGVLESLQHTKWVHGFLKFTGLKRQKSFLYNHLLYAYFQCGSFSGARRLFDRMHVKNVFSWNAMLSGYAKAGMMKEAKSLFDKMPERDIVSWNTLLIGFAQNAMLVQAIKFYTHLRQLSIGYNQFTLAGMLIACVKMEDVGLIRQGHGQVLVSGFLSNLVIGSSIVDGYAKCGWIGHAHALFDEMQIRDTMSWTTLVSGYAKRGDLYSAHRLFDLMPEKNAISWTSLIAGYAEHGMGTKALEVFAAMMKNGCRPDQFTYSSSLCACSGITSVKHGKQIHAHMIRTSFTPNVIVLSTLVDMYSKCGVLDSSKVVFQVTTRKQDIVLWNTMISALAYHGSGEEAIQLFEEMLRVGLKPNEITFVVVLTACSHSGLVDKGIQIFESIRNHGFVPNLDHYSCLIDLLGRAGRFSEVMDWVHCMPREPDWQVWNALLGACRIHGNVELGKQAAEKLLELEPQSPTAYVALSNIYAKLGQWSNVEKRRVQLMVNPISSYLDVENSPSWVDLHNLAEKLPVGALLSFI</sequence>
<dbReference type="Proteomes" id="UP000825729">
    <property type="component" value="Unassembled WGS sequence"/>
</dbReference>
<feature type="repeat" description="PPR" evidence="2">
    <location>
        <begin position="385"/>
        <end position="419"/>
    </location>
</feature>
<dbReference type="InterPro" id="IPR046848">
    <property type="entry name" value="E_motif"/>
</dbReference>
<evidence type="ECO:0000256" key="2">
    <source>
        <dbReference type="PROSITE-ProRule" id="PRU00708"/>
    </source>
</evidence>
<dbReference type="Pfam" id="PF01535">
    <property type="entry name" value="PPR"/>
    <property type="match status" value="5"/>
</dbReference>
<dbReference type="InterPro" id="IPR046960">
    <property type="entry name" value="PPR_At4g14850-like_plant"/>
</dbReference>
<dbReference type="SUPFAM" id="SSF48452">
    <property type="entry name" value="TPR-like"/>
    <property type="match status" value="1"/>
</dbReference>
<reference evidence="3 4" key="1">
    <citation type="submission" date="2021-07" db="EMBL/GenBank/DDBJ databases">
        <title>The Aristolochia fimbriata genome: insights into angiosperm evolution, floral development and chemical biosynthesis.</title>
        <authorList>
            <person name="Jiao Y."/>
        </authorList>
    </citation>
    <scope>NUCLEOTIDE SEQUENCE [LARGE SCALE GENOMIC DNA]</scope>
    <source>
        <strain evidence="3">IBCAS-2021</strain>
        <tissue evidence="3">Leaf</tissue>
    </source>
</reference>
<evidence type="ECO:0000256" key="1">
    <source>
        <dbReference type="ARBA" id="ARBA00022737"/>
    </source>
</evidence>
<dbReference type="PANTHER" id="PTHR47926">
    <property type="entry name" value="PENTATRICOPEPTIDE REPEAT-CONTAINING PROTEIN"/>
    <property type="match status" value="1"/>
</dbReference>
<dbReference type="InterPro" id="IPR002885">
    <property type="entry name" value="PPR_rpt"/>
</dbReference>
<feature type="repeat" description="PPR" evidence="2">
    <location>
        <begin position="283"/>
        <end position="317"/>
    </location>
</feature>
<keyword evidence="1" id="KW-0677">Repeat</keyword>
<dbReference type="FunFam" id="1.25.40.10:FF:000442">
    <property type="entry name" value="Pentatricopeptide repeat-containing protein At3g49710"/>
    <property type="match status" value="1"/>
</dbReference>
<organism evidence="3 4">
    <name type="scientific">Aristolochia fimbriata</name>
    <name type="common">White veined hardy Dutchman's pipe vine</name>
    <dbReference type="NCBI Taxonomy" id="158543"/>
    <lineage>
        <taxon>Eukaryota</taxon>
        <taxon>Viridiplantae</taxon>
        <taxon>Streptophyta</taxon>
        <taxon>Embryophyta</taxon>
        <taxon>Tracheophyta</taxon>
        <taxon>Spermatophyta</taxon>
        <taxon>Magnoliopsida</taxon>
        <taxon>Magnoliidae</taxon>
        <taxon>Piperales</taxon>
        <taxon>Aristolochiaceae</taxon>
        <taxon>Aristolochia</taxon>
    </lineage>
</organism>
<feature type="repeat" description="PPR" evidence="2">
    <location>
        <begin position="252"/>
        <end position="282"/>
    </location>
</feature>
<evidence type="ECO:0000313" key="3">
    <source>
        <dbReference type="EMBL" id="KAG9442608.1"/>
    </source>
</evidence>
<dbReference type="GO" id="GO:0003723">
    <property type="term" value="F:RNA binding"/>
    <property type="evidence" value="ECO:0007669"/>
    <property type="project" value="InterPro"/>
</dbReference>
<feature type="repeat" description="PPR" evidence="2">
    <location>
        <begin position="420"/>
        <end position="454"/>
    </location>
</feature>
<accession>A0AAV7E5F2</accession>
<comment type="caution">
    <text evidence="3">The sequence shown here is derived from an EMBL/GenBank/DDBJ whole genome shotgun (WGS) entry which is preliminary data.</text>
</comment>
<dbReference type="EMBL" id="JAINDJ010000007">
    <property type="protein sequence ID" value="KAG9442608.1"/>
    <property type="molecule type" value="Genomic_DNA"/>
</dbReference>